<organism evidence="1 2">
    <name type="scientific">Paenimyroides marinum</name>
    <dbReference type="NCBI Taxonomy" id="1159016"/>
    <lineage>
        <taxon>Bacteria</taxon>
        <taxon>Pseudomonadati</taxon>
        <taxon>Bacteroidota</taxon>
        <taxon>Flavobacteriia</taxon>
        <taxon>Flavobacteriales</taxon>
        <taxon>Flavobacteriaceae</taxon>
        <taxon>Paenimyroides</taxon>
    </lineage>
</organism>
<accession>A0A1H6K4W0</accession>
<dbReference type="NCBIfam" id="TIGR04409">
    <property type="entry name" value="LptC_YrbK"/>
    <property type="match status" value="1"/>
</dbReference>
<dbReference type="OrthoDB" id="1427074at2"/>
<dbReference type="Pfam" id="PF06835">
    <property type="entry name" value="LptC"/>
    <property type="match status" value="1"/>
</dbReference>
<dbReference type="Proteomes" id="UP000199634">
    <property type="component" value="Unassembled WGS sequence"/>
</dbReference>
<dbReference type="InterPro" id="IPR026265">
    <property type="entry name" value="LptC"/>
</dbReference>
<dbReference type="PROSITE" id="PS51257">
    <property type="entry name" value="PROKAR_LIPOPROTEIN"/>
    <property type="match status" value="1"/>
</dbReference>
<dbReference type="STRING" id="1159016.SAMN02927937_00947"/>
<gene>
    <name evidence="1" type="ORF">SAMN02927937_00947</name>
</gene>
<evidence type="ECO:0000313" key="1">
    <source>
        <dbReference type="EMBL" id="SEH70199.1"/>
    </source>
</evidence>
<reference evidence="1 2" key="1">
    <citation type="submission" date="2016-10" db="EMBL/GenBank/DDBJ databases">
        <authorList>
            <person name="de Groot N.N."/>
        </authorList>
    </citation>
    <scope>NUCLEOTIDE SEQUENCE [LARGE SCALE GENOMIC DNA]</scope>
    <source>
        <strain evidence="1 2">CGMCC 1.10825</strain>
    </source>
</reference>
<protein>
    <submittedName>
        <fullName evidence="1">LPS export ABC transporter protein LptC</fullName>
    </submittedName>
</protein>
<dbReference type="GO" id="GO:0005886">
    <property type="term" value="C:plasma membrane"/>
    <property type="evidence" value="ECO:0007669"/>
    <property type="project" value="InterPro"/>
</dbReference>
<dbReference type="GO" id="GO:0015221">
    <property type="term" value="F:lipopolysaccharide transmembrane transporter activity"/>
    <property type="evidence" value="ECO:0007669"/>
    <property type="project" value="InterPro"/>
</dbReference>
<dbReference type="Gene3D" id="2.60.450.10">
    <property type="entry name" value="Lipopolysaccharide (LPS) transport protein A like domain"/>
    <property type="match status" value="1"/>
</dbReference>
<sequence length="183" mass="21122">MKRYFAHITVLTFVLTACNNELKDIQNLSKKQLFASGEADSINVKYTDSAKIKAEMYAVKMLDYGKAKYPFNHFPKGVKVTVYDSNKNKNYIVANQATVYNKTGIIHLIGDVKITSHDGKVLETNQMYYDQKNSWFFTEHYFKVTDKNKSFFDGIGVDFDQNFKIVNAQQNRAELKEVNNENL</sequence>
<dbReference type="EMBL" id="FNXE01000009">
    <property type="protein sequence ID" value="SEH70199.1"/>
    <property type="molecule type" value="Genomic_DNA"/>
</dbReference>
<dbReference type="AlphaFoldDB" id="A0A1H6K4W0"/>
<proteinExistence type="predicted"/>
<dbReference type="InterPro" id="IPR010664">
    <property type="entry name" value="LipoPS_assembly_LptC-rel"/>
</dbReference>
<dbReference type="RefSeq" id="WP_091096882.1">
    <property type="nucleotide sequence ID" value="NZ_FNXE01000009.1"/>
</dbReference>
<evidence type="ECO:0000313" key="2">
    <source>
        <dbReference type="Proteomes" id="UP000199634"/>
    </source>
</evidence>
<name>A0A1H6K4W0_9FLAO</name>
<keyword evidence="2" id="KW-1185">Reference proteome</keyword>